<proteinExistence type="predicted"/>
<keyword evidence="4" id="KW-1185">Reference proteome</keyword>
<name>A0A1M6H9B1_9BACE</name>
<sequence>METMIKKFCQRYRLPEESLRELLSHMTEYHFSKGETIVQEGERNTNFYILKKGIWRSYYMMDGTESSLWFAGTGEIAFCSWGYVNNEVSLVNVESVNESAAYCIAKSALEELFNKSIGLANFGRKVFEQEILLIDSYTVAYGTPSAKERYLTLMEENPELLQDVPLKHLASYLYITPQSLSRIRAGLKRRK</sequence>
<evidence type="ECO:0000313" key="5">
    <source>
        <dbReference type="Proteomes" id="UP000286075"/>
    </source>
</evidence>
<dbReference type="CDD" id="cd00038">
    <property type="entry name" value="CAP_ED"/>
    <property type="match status" value="1"/>
</dbReference>
<dbReference type="Proteomes" id="UP000286075">
    <property type="component" value="Unassembled WGS sequence"/>
</dbReference>
<feature type="domain" description="Cyclic nucleotide-binding" evidence="1">
    <location>
        <begin position="14"/>
        <end position="53"/>
    </location>
</feature>
<gene>
    <name evidence="2" type="ORF">DXA68_16375</name>
    <name evidence="3" type="ORF">SAMN05444350_117129</name>
</gene>
<dbReference type="eggNOG" id="COG0664">
    <property type="taxonomic scope" value="Bacteria"/>
</dbReference>
<dbReference type="SUPFAM" id="SSF51206">
    <property type="entry name" value="cAMP-binding domain-like"/>
    <property type="match status" value="1"/>
</dbReference>
<dbReference type="InterPro" id="IPR018490">
    <property type="entry name" value="cNMP-bd_dom_sf"/>
</dbReference>
<dbReference type="OrthoDB" id="680421at2"/>
<dbReference type="GO" id="GO:0016301">
    <property type="term" value="F:kinase activity"/>
    <property type="evidence" value="ECO:0007669"/>
    <property type="project" value="UniProtKB-KW"/>
</dbReference>
<dbReference type="Proteomes" id="UP000184192">
    <property type="component" value="Unassembled WGS sequence"/>
</dbReference>
<reference evidence="3" key="2">
    <citation type="submission" date="2016-11" db="EMBL/GenBank/DDBJ databases">
        <authorList>
            <person name="Jaros S."/>
            <person name="Januszkiewicz K."/>
            <person name="Wedrychowicz H."/>
        </authorList>
    </citation>
    <scope>NUCLEOTIDE SEQUENCE [LARGE SCALE GENOMIC DNA]</scope>
    <source>
        <strain evidence="3">DSM 26884</strain>
    </source>
</reference>
<dbReference type="PROSITE" id="PS50042">
    <property type="entry name" value="CNMP_BINDING_3"/>
    <property type="match status" value="1"/>
</dbReference>
<evidence type="ECO:0000313" key="4">
    <source>
        <dbReference type="Proteomes" id="UP000184192"/>
    </source>
</evidence>
<dbReference type="RefSeq" id="WP_025831927.1">
    <property type="nucleotide sequence ID" value="NZ_CABMFG010000030.1"/>
</dbReference>
<dbReference type="InterPro" id="IPR000595">
    <property type="entry name" value="cNMP-bd_dom"/>
</dbReference>
<keyword evidence="3" id="KW-0808">Transferase</keyword>
<dbReference type="AlphaFoldDB" id="A0A1M6H9B1"/>
<dbReference type="EMBL" id="FQZN01000017">
    <property type="protein sequence ID" value="SHJ18735.1"/>
    <property type="molecule type" value="Genomic_DNA"/>
</dbReference>
<keyword evidence="3" id="KW-0418">Kinase</keyword>
<reference evidence="4" key="1">
    <citation type="submission" date="2016-11" db="EMBL/GenBank/DDBJ databases">
        <authorList>
            <person name="Varghese N."/>
            <person name="Submissions S."/>
        </authorList>
    </citation>
    <scope>NUCLEOTIDE SEQUENCE [LARGE SCALE GENOMIC DNA]</scope>
    <source>
        <strain evidence="4">DSM 26884</strain>
    </source>
</reference>
<dbReference type="Pfam" id="PF00027">
    <property type="entry name" value="cNMP_binding"/>
    <property type="match status" value="1"/>
</dbReference>
<reference evidence="2 5" key="3">
    <citation type="submission" date="2018-08" db="EMBL/GenBank/DDBJ databases">
        <title>A genome reference for cultivated species of the human gut microbiota.</title>
        <authorList>
            <person name="Zou Y."/>
            <person name="Xue W."/>
            <person name="Luo G."/>
        </authorList>
    </citation>
    <scope>NUCLEOTIDE SEQUENCE [LARGE SCALE GENOMIC DNA]</scope>
    <source>
        <strain evidence="2 5">OF03-9BH</strain>
    </source>
</reference>
<evidence type="ECO:0000259" key="1">
    <source>
        <dbReference type="PROSITE" id="PS50042"/>
    </source>
</evidence>
<dbReference type="InterPro" id="IPR014710">
    <property type="entry name" value="RmlC-like_jellyroll"/>
</dbReference>
<evidence type="ECO:0000313" key="2">
    <source>
        <dbReference type="EMBL" id="RGX77204.1"/>
    </source>
</evidence>
<organism evidence="3 4">
    <name type="scientific">Bacteroides stercorirosoris</name>
    <dbReference type="NCBI Taxonomy" id="871324"/>
    <lineage>
        <taxon>Bacteria</taxon>
        <taxon>Pseudomonadati</taxon>
        <taxon>Bacteroidota</taxon>
        <taxon>Bacteroidia</taxon>
        <taxon>Bacteroidales</taxon>
        <taxon>Bacteroidaceae</taxon>
        <taxon>Bacteroides</taxon>
    </lineage>
</organism>
<dbReference type="EMBL" id="QSCF01000030">
    <property type="protein sequence ID" value="RGX77204.1"/>
    <property type="molecule type" value="Genomic_DNA"/>
</dbReference>
<protein>
    <submittedName>
        <fullName evidence="2">Cyclic nucleotide-binding domain-containing protein</fullName>
    </submittedName>
    <submittedName>
        <fullName evidence="3">cAMP-binding domain of CRP or a regulatory subunit of cAMP-dependent protein kinases</fullName>
    </submittedName>
</protein>
<accession>A0A1M6H9B1</accession>
<dbReference type="GeneID" id="92712980"/>
<evidence type="ECO:0000313" key="3">
    <source>
        <dbReference type="EMBL" id="SHJ18735.1"/>
    </source>
</evidence>
<dbReference type="Gene3D" id="2.60.120.10">
    <property type="entry name" value="Jelly Rolls"/>
    <property type="match status" value="1"/>
</dbReference>